<keyword evidence="6" id="KW-1185">Reference proteome</keyword>
<dbReference type="EC" id="2.8.1.12" evidence="5"/>
<accession>A0A9W8CU47</accession>
<evidence type="ECO:0000256" key="1">
    <source>
        <dbReference type="ARBA" id="ARBA00022490"/>
    </source>
</evidence>
<dbReference type="Gene3D" id="3.90.1170.40">
    <property type="entry name" value="Molybdopterin biosynthesis MoaE subunit"/>
    <property type="match status" value="1"/>
</dbReference>
<dbReference type="GO" id="GO:0006777">
    <property type="term" value="P:Mo-molybdopterin cofactor biosynthetic process"/>
    <property type="evidence" value="ECO:0007669"/>
    <property type="project" value="UniProtKB-KW"/>
</dbReference>
<dbReference type="OrthoDB" id="5531344at2759"/>
<feature type="region of interest" description="Disordered" evidence="4">
    <location>
        <begin position="164"/>
        <end position="183"/>
    </location>
</feature>
<evidence type="ECO:0000313" key="6">
    <source>
        <dbReference type="Proteomes" id="UP001143981"/>
    </source>
</evidence>
<protein>
    <submittedName>
        <fullName evidence="5">Molybdopterin synthase catalytic subunit</fullName>
        <ecNumber evidence="5">2.8.1.12</ecNumber>
    </submittedName>
</protein>
<dbReference type="FunFam" id="3.90.1170.40:FF:000002">
    <property type="entry name" value="Molybdopterin synthase catalytic subunit"/>
    <property type="match status" value="1"/>
</dbReference>
<proteinExistence type="predicted"/>
<dbReference type="CDD" id="cd00756">
    <property type="entry name" value="MoaE"/>
    <property type="match status" value="1"/>
</dbReference>
<dbReference type="InterPro" id="IPR036563">
    <property type="entry name" value="MoaE_sf"/>
</dbReference>
<evidence type="ECO:0000256" key="3">
    <source>
        <dbReference type="ARBA" id="ARBA00023150"/>
    </source>
</evidence>
<keyword evidence="1" id="KW-0963">Cytoplasm</keyword>
<evidence type="ECO:0000256" key="4">
    <source>
        <dbReference type="SAM" id="MobiDB-lite"/>
    </source>
</evidence>
<name>A0A9W8CU47_9FUNG</name>
<dbReference type="EMBL" id="JANBOI010001439">
    <property type="protein sequence ID" value="KAJ1726647.1"/>
    <property type="molecule type" value="Genomic_DNA"/>
</dbReference>
<dbReference type="AlphaFoldDB" id="A0A9W8CU47"/>
<dbReference type="PANTHER" id="PTHR23404">
    <property type="entry name" value="MOLYBDOPTERIN SYNTHASE RELATED"/>
    <property type="match status" value="1"/>
</dbReference>
<dbReference type="Pfam" id="PF02391">
    <property type="entry name" value="MoaE"/>
    <property type="match status" value="1"/>
</dbReference>
<organism evidence="5 6">
    <name type="scientific">Coemansia biformis</name>
    <dbReference type="NCBI Taxonomy" id="1286918"/>
    <lineage>
        <taxon>Eukaryota</taxon>
        <taxon>Fungi</taxon>
        <taxon>Fungi incertae sedis</taxon>
        <taxon>Zoopagomycota</taxon>
        <taxon>Kickxellomycotina</taxon>
        <taxon>Kickxellomycetes</taxon>
        <taxon>Kickxellales</taxon>
        <taxon>Kickxellaceae</taxon>
        <taxon>Coemansia</taxon>
    </lineage>
</organism>
<evidence type="ECO:0000313" key="5">
    <source>
        <dbReference type="EMBL" id="KAJ1726647.1"/>
    </source>
</evidence>
<sequence length="183" mass="20168">MAEKRMEDHACCAHQLPPDYVPAHHADASEDYDHFLISAEPLSLDRACALVRSDAAGAISTFEGTTRGTFDGKRVVRLEYEAYEPMAKKEWLKIVQEARSKYHLLGTVMHHRIGEVAAGQTSVIVAASSAHRADALGAVHFLIDSLKARLPVWKKELLDDGTDTWKQNEPADMATHQPAAAPQ</sequence>
<reference evidence="5" key="1">
    <citation type="submission" date="2022-07" db="EMBL/GenBank/DDBJ databases">
        <title>Phylogenomic reconstructions and comparative analyses of Kickxellomycotina fungi.</title>
        <authorList>
            <person name="Reynolds N.K."/>
            <person name="Stajich J.E."/>
            <person name="Barry K."/>
            <person name="Grigoriev I.V."/>
            <person name="Crous P."/>
            <person name="Smith M.E."/>
        </authorList>
    </citation>
    <scope>NUCLEOTIDE SEQUENCE</scope>
    <source>
        <strain evidence="5">BCRC 34381</strain>
    </source>
</reference>
<dbReference type="InterPro" id="IPR003448">
    <property type="entry name" value="Mopterin_biosynth_MoaE"/>
</dbReference>
<gene>
    <name evidence="5" type="primary">MOCS2</name>
    <name evidence="5" type="ORF">LPJ61_005044</name>
</gene>
<dbReference type="SUPFAM" id="SSF54690">
    <property type="entry name" value="Molybdopterin synthase subunit MoaE"/>
    <property type="match status" value="1"/>
</dbReference>
<dbReference type="Proteomes" id="UP001143981">
    <property type="component" value="Unassembled WGS sequence"/>
</dbReference>
<dbReference type="GO" id="GO:0030366">
    <property type="term" value="F:molybdopterin synthase activity"/>
    <property type="evidence" value="ECO:0007669"/>
    <property type="project" value="UniProtKB-EC"/>
</dbReference>
<evidence type="ECO:0000256" key="2">
    <source>
        <dbReference type="ARBA" id="ARBA00022679"/>
    </source>
</evidence>
<keyword evidence="2 5" id="KW-0808">Transferase</keyword>
<comment type="caution">
    <text evidence="5">The sequence shown here is derived from an EMBL/GenBank/DDBJ whole genome shotgun (WGS) entry which is preliminary data.</text>
</comment>
<keyword evidence="3" id="KW-0501">Molybdenum cofactor biosynthesis</keyword>